<accession>A0A1X7IFW1</accession>
<name>A0A1X7IFW1_9SPHI</name>
<keyword evidence="3" id="KW-1185">Reference proteome</keyword>
<dbReference type="PANTHER" id="PTHR36417">
    <property type="entry name" value="SELENOPROTEIN DOMAIN PROTEIN (AFU_ORTHOLOGUE AFUA_1G05220)"/>
    <property type="match status" value="1"/>
</dbReference>
<dbReference type="EMBL" id="FXAU01000001">
    <property type="protein sequence ID" value="SMG13406.1"/>
    <property type="molecule type" value="Genomic_DNA"/>
</dbReference>
<dbReference type="SUPFAM" id="SSF52833">
    <property type="entry name" value="Thioredoxin-like"/>
    <property type="match status" value="1"/>
</dbReference>
<dbReference type="PANTHER" id="PTHR36417:SF2">
    <property type="entry name" value="SELENOPROTEIN DOMAIN PROTEIN (AFU_ORTHOLOGUE AFUA_1G05220)"/>
    <property type="match status" value="1"/>
</dbReference>
<dbReference type="InterPro" id="IPR036249">
    <property type="entry name" value="Thioredoxin-like_sf"/>
</dbReference>
<keyword evidence="1" id="KW-0676">Redox-active center</keyword>
<gene>
    <name evidence="2" type="ORF">SAMN05660862_0770</name>
</gene>
<proteinExistence type="predicted"/>
<protein>
    <submittedName>
        <fullName evidence="2">Selenoprotein W-related protein</fullName>
    </submittedName>
</protein>
<dbReference type="Gene3D" id="3.40.30.10">
    <property type="entry name" value="Glutaredoxin"/>
    <property type="match status" value="1"/>
</dbReference>
<dbReference type="InterPro" id="IPR011893">
    <property type="entry name" value="Selenoprotein_Rdx-typ"/>
</dbReference>
<evidence type="ECO:0000256" key="1">
    <source>
        <dbReference type="ARBA" id="ARBA00023284"/>
    </source>
</evidence>
<sequence length="92" mass="10722">MKSTVHIEYCPKCGWMLRAAYMAQELLTTFTTDIHGVTLIPSEVSGRYRISIDEQEIWDRKREGSFPEIKELKQRVRDIVAPEKELGHSDKK</sequence>
<dbReference type="Proteomes" id="UP000192980">
    <property type="component" value="Unassembled WGS sequence"/>
</dbReference>
<dbReference type="AlphaFoldDB" id="A0A1X7IFW1"/>
<reference evidence="2 3" key="1">
    <citation type="submission" date="2017-04" db="EMBL/GenBank/DDBJ databases">
        <authorList>
            <person name="Afonso C.L."/>
            <person name="Miller P.J."/>
            <person name="Scott M.A."/>
            <person name="Spackman E."/>
            <person name="Goraichik I."/>
            <person name="Dimitrov K.M."/>
            <person name="Suarez D.L."/>
            <person name="Swayne D.E."/>
        </authorList>
    </citation>
    <scope>NUCLEOTIDE SEQUENCE [LARGE SCALE GENOMIC DNA]</scope>
    <source>
        <strain evidence="2 3">DSM 22418</strain>
    </source>
</reference>
<organism evidence="2 3">
    <name type="scientific">Sphingobacterium psychroaquaticum</name>
    <dbReference type="NCBI Taxonomy" id="561061"/>
    <lineage>
        <taxon>Bacteria</taxon>
        <taxon>Pseudomonadati</taxon>
        <taxon>Bacteroidota</taxon>
        <taxon>Sphingobacteriia</taxon>
        <taxon>Sphingobacteriales</taxon>
        <taxon>Sphingobacteriaceae</taxon>
        <taxon>Sphingobacterium</taxon>
    </lineage>
</organism>
<evidence type="ECO:0000313" key="2">
    <source>
        <dbReference type="EMBL" id="SMG13406.1"/>
    </source>
</evidence>
<dbReference type="STRING" id="561061.SAMN05660862_0770"/>
<dbReference type="RefSeq" id="WP_085471614.1">
    <property type="nucleotide sequence ID" value="NZ_CP038029.1"/>
</dbReference>
<evidence type="ECO:0000313" key="3">
    <source>
        <dbReference type="Proteomes" id="UP000192980"/>
    </source>
</evidence>
<dbReference type="NCBIfam" id="TIGR02174">
    <property type="entry name" value="CXXU_selWTH"/>
    <property type="match status" value="1"/>
</dbReference>
<dbReference type="OrthoDB" id="9811366at2"/>
<dbReference type="Pfam" id="PF10262">
    <property type="entry name" value="Rdx"/>
    <property type="match status" value="1"/>
</dbReference>